<comment type="caution">
    <text evidence="2">The sequence shown here is derived from an EMBL/GenBank/DDBJ whole genome shotgun (WGS) entry which is preliminary data.</text>
</comment>
<dbReference type="Proteomes" id="UP000743370">
    <property type="component" value="Unassembled WGS sequence"/>
</dbReference>
<dbReference type="InterPro" id="IPR031563">
    <property type="entry name" value="MOT1/MOT2"/>
</dbReference>
<dbReference type="GO" id="GO:0015098">
    <property type="term" value="F:molybdate ion transmembrane transporter activity"/>
    <property type="evidence" value="ECO:0007669"/>
    <property type="project" value="InterPro"/>
</dbReference>
<proteinExistence type="predicted"/>
<accession>A0A8T0L5K6</accession>
<gene>
    <name evidence="2" type="ORF">HKW66_Vig0045300</name>
</gene>
<name>A0A8T0L5K6_PHAAN</name>
<keyword evidence="1" id="KW-0812">Transmembrane</keyword>
<keyword evidence="1" id="KW-1133">Transmembrane helix</keyword>
<dbReference type="PANTHER" id="PTHR31970:SF9">
    <property type="entry name" value="MOLYBDATE TRANSPORTER 2"/>
    <property type="match status" value="1"/>
</dbReference>
<dbReference type="EMBL" id="JABFOF010000002">
    <property type="protein sequence ID" value="KAG2405275.1"/>
    <property type="molecule type" value="Genomic_DNA"/>
</dbReference>
<evidence type="ECO:0000256" key="1">
    <source>
        <dbReference type="SAM" id="Phobius"/>
    </source>
</evidence>
<keyword evidence="1" id="KW-0472">Membrane</keyword>
<sequence length="303" mass="34252">MQKNKNPIRTTLKVANQTRFHFVVKTLEHSSSRRKHRELQVQRLTATKSHNARTVSSLHKLQPKTKKKEREIYAFPCRENQNQKESGKKQRVSLFEIEESTNHRFIEFEIGVDGVVVALAAVLFLVLTTNVENNPRPLQQQEEENENKVRIRRRLQVLSTVPAALILFLFGLLLCFRLGGRSGALLVFLGIAKLVLSLVFGNSLRRILGEFSIWILGMFLLFAGTELAMASRDMNTKQESFVMLVCVVVSLTGPSAAFGFFVGIVLYLVLKLRELECAGFLFGFCLSKTTKSSLQEEHASLIA</sequence>
<feature type="transmembrane region" description="Helical" evidence="1">
    <location>
        <begin position="155"/>
        <end position="176"/>
    </location>
</feature>
<dbReference type="AlphaFoldDB" id="A0A8T0L5K6"/>
<protein>
    <submittedName>
        <fullName evidence="2">Molybdate transporter 2 Sulfate transporter like protein</fullName>
    </submittedName>
</protein>
<feature type="transmembrane region" description="Helical" evidence="1">
    <location>
        <begin position="183"/>
        <end position="201"/>
    </location>
</feature>
<feature type="transmembrane region" description="Helical" evidence="1">
    <location>
        <begin position="207"/>
        <end position="229"/>
    </location>
</feature>
<organism evidence="2 3">
    <name type="scientific">Phaseolus angularis</name>
    <name type="common">Azuki bean</name>
    <name type="synonym">Vigna angularis</name>
    <dbReference type="NCBI Taxonomy" id="3914"/>
    <lineage>
        <taxon>Eukaryota</taxon>
        <taxon>Viridiplantae</taxon>
        <taxon>Streptophyta</taxon>
        <taxon>Embryophyta</taxon>
        <taxon>Tracheophyta</taxon>
        <taxon>Spermatophyta</taxon>
        <taxon>Magnoliopsida</taxon>
        <taxon>eudicotyledons</taxon>
        <taxon>Gunneridae</taxon>
        <taxon>Pentapetalae</taxon>
        <taxon>rosids</taxon>
        <taxon>fabids</taxon>
        <taxon>Fabales</taxon>
        <taxon>Fabaceae</taxon>
        <taxon>Papilionoideae</taxon>
        <taxon>50 kb inversion clade</taxon>
        <taxon>NPAAA clade</taxon>
        <taxon>indigoferoid/millettioid clade</taxon>
        <taxon>Phaseoleae</taxon>
        <taxon>Vigna</taxon>
    </lineage>
</organism>
<evidence type="ECO:0000313" key="2">
    <source>
        <dbReference type="EMBL" id="KAG2405275.1"/>
    </source>
</evidence>
<reference evidence="2 3" key="1">
    <citation type="submission" date="2020-05" db="EMBL/GenBank/DDBJ databases">
        <title>Vigna angularis (adzuki bean) Var. LongXiaoDou No. 4 denovo assembly.</title>
        <authorList>
            <person name="Xiang H."/>
        </authorList>
    </citation>
    <scope>NUCLEOTIDE SEQUENCE [LARGE SCALE GENOMIC DNA]</scope>
    <source>
        <tissue evidence="2">Leaf</tissue>
    </source>
</reference>
<evidence type="ECO:0000313" key="3">
    <source>
        <dbReference type="Proteomes" id="UP000743370"/>
    </source>
</evidence>
<dbReference type="PANTHER" id="PTHR31970">
    <property type="match status" value="1"/>
</dbReference>
<feature type="transmembrane region" description="Helical" evidence="1">
    <location>
        <begin position="241"/>
        <end position="270"/>
    </location>
</feature>